<comment type="similarity">
    <text evidence="3 9">Belongs to the SNF8 family.</text>
</comment>
<dbReference type="Gene3D" id="1.10.10.10">
    <property type="entry name" value="Winged helix-like DNA-binding domain superfamily/Winged helix DNA-binding domain"/>
    <property type="match status" value="2"/>
</dbReference>
<dbReference type="Pfam" id="PF04157">
    <property type="entry name" value="EAP30"/>
    <property type="match status" value="1"/>
</dbReference>
<dbReference type="PIRSF" id="PIRSF017215">
    <property type="entry name" value="ESCRT2_Vps22"/>
    <property type="match status" value="1"/>
</dbReference>
<dbReference type="KEGG" id="slb:AWJ20_1563"/>
<dbReference type="GO" id="GO:0016604">
    <property type="term" value="C:nuclear body"/>
    <property type="evidence" value="ECO:0007669"/>
    <property type="project" value="EnsemblFungi"/>
</dbReference>
<keyword evidence="11" id="KW-1185">Reference proteome</keyword>
<dbReference type="GO" id="GO:1904669">
    <property type="term" value="P:ATP export"/>
    <property type="evidence" value="ECO:0007669"/>
    <property type="project" value="EnsemblFungi"/>
</dbReference>
<evidence type="ECO:0000313" key="11">
    <source>
        <dbReference type="Proteomes" id="UP000189580"/>
    </source>
</evidence>
<gene>
    <name evidence="10" type="primary">SNF8</name>
    <name evidence="10" type="ORF">AWJ20_1563</name>
</gene>
<dbReference type="FunFam" id="1.10.10.10:FF:000085">
    <property type="entry name" value="Vacuolar-sorting protein SNF8"/>
    <property type="match status" value="1"/>
</dbReference>
<comment type="subunit">
    <text evidence="9">Component of the endosomal sorting complex required for transport II (ESCRT-II).</text>
</comment>
<protein>
    <recommendedName>
        <fullName evidence="9">Vacuolar-sorting protein SNF8</fullName>
    </recommendedName>
</protein>
<dbReference type="SUPFAM" id="SSF46785">
    <property type="entry name" value="Winged helix' DNA-binding domain"/>
    <property type="match status" value="2"/>
</dbReference>
<keyword evidence="7 9" id="KW-0653">Protein transport</keyword>
<name>A0A167DTM3_9ASCO</name>
<accession>A0A167DTM3</accession>
<dbReference type="GO" id="GO:0043328">
    <property type="term" value="P:protein transport to vacuole involved in ubiquitin-dependent protein catabolic process via the multivesicular body sorting pathway"/>
    <property type="evidence" value="ECO:0007669"/>
    <property type="project" value="EnsemblFungi"/>
</dbReference>
<dbReference type="GO" id="GO:0000814">
    <property type="term" value="C:ESCRT II complex"/>
    <property type="evidence" value="ECO:0007669"/>
    <property type="project" value="UniProtKB-UniRule"/>
</dbReference>
<keyword evidence="6" id="KW-0967">Endosome</keyword>
<dbReference type="PANTHER" id="PTHR12806:SF0">
    <property type="entry name" value="VACUOLAR-SORTING PROTEIN SNF8"/>
    <property type="match status" value="1"/>
</dbReference>
<dbReference type="EMBL" id="CP014501">
    <property type="protein sequence ID" value="ANB13279.1"/>
    <property type="molecule type" value="Genomic_DNA"/>
</dbReference>
<evidence type="ECO:0000256" key="5">
    <source>
        <dbReference type="ARBA" id="ARBA00022490"/>
    </source>
</evidence>
<dbReference type="GO" id="GO:0006623">
    <property type="term" value="P:protein targeting to vacuole"/>
    <property type="evidence" value="ECO:0007669"/>
    <property type="project" value="EnsemblFungi"/>
</dbReference>
<evidence type="ECO:0000256" key="4">
    <source>
        <dbReference type="ARBA" id="ARBA00022448"/>
    </source>
</evidence>
<evidence type="ECO:0000256" key="6">
    <source>
        <dbReference type="ARBA" id="ARBA00022753"/>
    </source>
</evidence>
<evidence type="ECO:0000256" key="9">
    <source>
        <dbReference type="PIRNR" id="PIRNR017215"/>
    </source>
</evidence>
<evidence type="ECO:0000256" key="8">
    <source>
        <dbReference type="ARBA" id="ARBA00023136"/>
    </source>
</evidence>
<dbReference type="Gene3D" id="6.10.140.180">
    <property type="match status" value="1"/>
</dbReference>
<sequence length="245" mass="27230">MKRVGLAAFDTKHRAAFDDLSSNILQEQVEQLNTQLSVFQSALAYFAVEHAADIRNNPEFRAEFSRMCTTIGVDPLAGSSSNNQGSLWANMLGKDVNDFYFELAVRVIEICRLTRDTNGGLISVSEMKTRLADKSQLRPIEVTEDDIERSVKSLKSLGRGFELVQLGTHKKMMIRSVPSELSNDQTVVLGACEALGYVTVTMLHDNLGWIHVRSRTVLGDMVAAGLLWADTQGVETEYWAPSWLS</sequence>
<dbReference type="OrthoDB" id="283883at2759"/>
<keyword evidence="5" id="KW-0963">Cytoplasm</keyword>
<dbReference type="GO" id="GO:0000742">
    <property type="term" value="P:karyogamy involved in conjugation with cellular fusion"/>
    <property type="evidence" value="ECO:0007669"/>
    <property type="project" value="EnsemblFungi"/>
</dbReference>
<dbReference type="InterPro" id="IPR036388">
    <property type="entry name" value="WH-like_DNA-bd_sf"/>
</dbReference>
<proteinExistence type="inferred from homology"/>
<evidence type="ECO:0000256" key="1">
    <source>
        <dbReference type="ARBA" id="ARBA00004481"/>
    </source>
</evidence>
<evidence type="ECO:0000256" key="7">
    <source>
        <dbReference type="ARBA" id="ARBA00022927"/>
    </source>
</evidence>
<organism evidence="10 11">
    <name type="scientific">Sugiyamaella lignohabitans</name>
    <dbReference type="NCBI Taxonomy" id="796027"/>
    <lineage>
        <taxon>Eukaryota</taxon>
        <taxon>Fungi</taxon>
        <taxon>Dikarya</taxon>
        <taxon>Ascomycota</taxon>
        <taxon>Saccharomycotina</taxon>
        <taxon>Dipodascomycetes</taxon>
        <taxon>Dipodascales</taxon>
        <taxon>Trichomonascaceae</taxon>
        <taxon>Sugiyamaella</taxon>
    </lineage>
</organism>
<keyword evidence="4 9" id="KW-0813">Transport</keyword>
<dbReference type="PANTHER" id="PTHR12806">
    <property type="entry name" value="EAP30 SUBUNIT OF ELL COMPLEX"/>
    <property type="match status" value="1"/>
</dbReference>
<dbReference type="InterPro" id="IPR040608">
    <property type="entry name" value="Snf8/Vps36"/>
</dbReference>
<reference evidence="10 11" key="1">
    <citation type="submission" date="2016-02" db="EMBL/GenBank/DDBJ databases">
        <title>Complete genome sequence and transcriptome regulation of the pentose utilising yeast Sugiyamaella lignohabitans.</title>
        <authorList>
            <person name="Bellasio M."/>
            <person name="Peymann A."/>
            <person name="Valli M."/>
            <person name="Sipitzky M."/>
            <person name="Graf A."/>
            <person name="Sauer M."/>
            <person name="Marx H."/>
            <person name="Mattanovich D."/>
        </authorList>
    </citation>
    <scope>NUCLEOTIDE SEQUENCE [LARGE SCALE GENOMIC DNA]</scope>
    <source>
        <strain evidence="10 11">CBS 10342</strain>
    </source>
</reference>
<dbReference type="GO" id="GO:0000122">
    <property type="term" value="P:negative regulation of transcription by RNA polymerase II"/>
    <property type="evidence" value="ECO:0007669"/>
    <property type="project" value="EnsemblFungi"/>
</dbReference>
<evidence type="ECO:0000256" key="2">
    <source>
        <dbReference type="ARBA" id="ARBA00004496"/>
    </source>
</evidence>
<dbReference type="AlphaFoldDB" id="A0A167DTM3"/>
<dbReference type="GeneID" id="30033379"/>
<keyword evidence="8" id="KW-0472">Membrane</keyword>
<evidence type="ECO:0000256" key="3">
    <source>
        <dbReference type="ARBA" id="ARBA00009834"/>
    </source>
</evidence>
<dbReference type="InterPro" id="IPR036390">
    <property type="entry name" value="WH_DNA-bd_sf"/>
</dbReference>
<evidence type="ECO:0000313" key="10">
    <source>
        <dbReference type="EMBL" id="ANB13279.1"/>
    </source>
</evidence>
<dbReference type="FunFam" id="1.10.10.10:FF:000397">
    <property type="entry name" value="Vacuolar-sorting protein SNF8"/>
    <property type="match status" value="1"/>
</dbReference>
<comment type="function">
    <text evidence="9">Component of the endosomal sorting complex required for transport II (ESCRT-II), which is required for multivesicular body (MVB) formation and sorting of endosomal cargo proteins into MVBs.</text>
</comment>
<comment type="subcellular location">
    <subcellularLocation>
        <location evidence="2">Cytoplasm</location>
    </subcellularLocation>
    <subcellularLocation>
        <location evidence="1">Endosome membrane</location>
        <topology evidence="1">Peripheral membrane protein</topology>
    </subcellularLocation>
</comment>
<dbReference type="InterPro" id="IPR016689">
    <property type="entry name" value="ESCRT-2_cplx_Snf8"/>
</dbReference>
<dbReference type="RefSeq" id="XP_018735756.1">
    <property type="nucleotide sequence ID" value="XM_018878454.1"/>
</dbReference>
<dbReference type="Proteomes" id="UP000189580">
    <property type="component" value="Chromosome a"/>
</dbReference>